<evidence type="ECO:0000313" key="2">
    <source>
        <dbReference type="Proteomes" id="UP000240206"/>
    </source>
</evidence>
<sequence>MAESALVRIFGAFVSDRLPRKQPVTIWPPFSQKRLLHWAKQRSQRLSDLQEVGELGSNTPRRPKIFECLTGFLAACDQLPRAFCRYFSRLTRF</sequence>
<dbReference type="Proteomes" id="UP000240206">
    <property type="component" value="Unassembled WGS sequence"/>
</dbReference>
<protein>
    <submittedName>
        <fullName evidence="1">Uncharacterized protein</fullName>
    </submittedName>
</protein>
<comment type="caution">
    <text evidence="1">The sequence shown here is derived from an EMBL/GenBank/DDBJ whole genome shotgun (WGS) entry which is preliminary data.</text>
</comment>
<gene>
    <name evidence="1" type="ORF">C7K08_13685</name>
</gene>
<dbReference type="EMBL" id="PXVC01000154">
    <property type="protein sequence ID" value="PSI00343.1"/>
    <property type="molecule type" value="Genomic_DNA"/>
</dbReference>
<evidence type="ECO:0000313" key="1">
    <source>
        <dbReference type="EMBL" id="PSI00343.1"/>
    </source>
</evidence>
<accession>A0A2P7EAV2</accession>
<organism evidence="1 2">
    <name type="scientific">Synechococcus lacustris str. Tous</name>
    <dbReference type="NCBI Taxonomy" id="1910958"/>
    <lineage>
        <taxon>Bacteria</taxon>
        <taxon>Bacillati</taxon>
        <taxon>Cyanobacteriota</taxon>
        <taxon>Cyanophyceae</taxon>
        <taxon>Synechococcales</taxon>
        <taxon>Synechococcaceae</taxon>
        <taxon>Synechococcus</taxon>
    </lineage>
</organism>
<keyword evidence="2" id="KW-1185">Reference proteome</keyword>
<dbReference type="AlphaFoldDB" id="A0A2P7EAV2"/>
<name>A0A2P7EAV2_9SYNE</name>
<reference evidence="2" key="1">
    <citation type="submission" date="2018-03" db="EMBL/GenBank/DDBJ databases">
        <title>Ecological and genomic features of two cosmopolitan and abundant freshwater picocyanobacteria.</title>
        <authorList>
            <person name="Cabello-Yeves P.J."/>
            <person name="Picazo A."/>
            <person name="Camacho A."/>
            <person name="Callieri C."/>
            <person name="Rosselli R."/>
            <person name="Roda-Garcia J."/>
            <person name="Coutinho F.H."/>
            <person name="Rodriguez-Valera F."/>
        </authorList>
    </citation>
    <scope>NUCLEOTIDE SEQUENCE [LARGE SCALE GENOMIC DNA]</scope>
    <source>
        <strain evidence="2">Tous</strain>
    </source>
</reference>
<proteinExistence type="predicted"/>